<dbReference type="Pfam" id="PF01535">
    <property type="entry name" value="PPR"/>
    <property type="match status" value="1"/>
</dbReference>
<dbReference type="Proteomes" id="UP000631114">
    <property type="component" value="Unassembled WGS sequence"/>
</dbReference>
<keyword evidence="4" id="KW-1185">Reference proteome</keyword>
<dbReference type="NCBIfam" id="TIGR00756">
    <property type="entry name" value="PPR"/>
    <property type="match status" value="1"/>
</dbReference>
<organism evidence="3 4">
    <name type="scientific">Coptis chinensis</name>
    <dbReference type="NCBI Taxonomy" id="261450"/>
    <lineage>
        <taxon>Eukaryota</taxon>
        <taxon>Viridiplantae</taxon>
        <taxon>Streptophyta</taxon>
        <taxon>Embryophyta</taxon>
        <taxon>Tracheophyta</taxon>
        <taxon>Spermatophyta</taxon>
        <taxon>Magnoliopsida</taxon>
        <taxon>Ranunculales</taxon>
        <taxon>Ranunculaceae</taxon>
        <taxon>Coptidoideae</taxon>
        <taxon>Coptis</taxon>
    </lineage>
</organism>
<accession>A0A835LK10</accession>
<name>A0A835LK10_9MAGN</name>
<dbReference type="InterPro" id="IPR046960">
    <property type="entry name" value="PPR_At4g14850-like_plant"/>
</dbReference>
<evidence type="ECO:0000313" key="3">
    <source>
        <dbReference type="EMBL" id="KAF9597715.1"/>
    </source>
</evidence>
<protein>
    <recommendedName>
        <fullName evidence="5">Pentatricopeptide repeat-containing protein</fullName>
    </recommendedName>
</protein>
<dbReference type="OrthoDB" id="1487410at2759"/>
<dbReference type="AlphaFoldDB" id="A0A835LK10"/>
<feature type="repeat" description="PPR" evidence="2">
    <location>
        <begin position="79"/>
        <end position="113"/>
    </location>
</feature>
<reference evidence="3 4" key="1">
    <citation type="submission" date="2020-10" db="EMBL/GenBank/DDBJ databases">
        <title>The Coptis chinensis genome and diversification of protoberbering-type alkaloids.</title>
        <authorList>
            <person name="Wang B."/>
            <person name="Shu S."/>
            <person name="Song C."/>
            <person name="Liu Y."/>
        </authorList>
    </citation>
    <scope>NUCLEOTIDE SEQUENCE [LARGE SCALE GENOMIC DNA]</scope>
    <source>
        <strain evidence="3">HL-2020</strain>
        <tissue evidence="3">Leaf</tissue>
    </source>
</reference>
<dbReference type="PROSITE" id="PS51375">
    <property type="entry name" value="PPR"/>
    <property type="match status" value="1"/>
</dbReference>
<dbReference type="PANTHER" id="PTHR24015:SF548">
    <property type="entry name" value="OS08G0340900 PROTEIN"/>
    <property type="match status" value="1"/>
</dbReference>
<keyword evidence="1" id="KW-0677">Repeat</keyword>
<dbReference type="InterPro" id="IPR002885">
    <property type="entry name" value="PPR_rpt"/>
</dbReference>
<dbReference type="PANTHER" id="PTHR24015">
    <property type="entry name" value="OS07G0578800 PROTEIN-RELATED"/>
    <property type="match status" value="1"/>
</dbReference>
<evidence type="ECO:0000256" key="2">
    <source>
        <dbReference type="PROSITE-ProRule" id="PRU00708"/>
    </source>
</evidence>
<evidence type="ECO:0008006" key="5">
    <source>
        <dbReference type="Google" id="ProtNLM"/>
    </source>
</evidence>
<dbReference type="GO" id="GO:0003723">
    <property type="term" value="F:RNA binding"/>
    <property type="evidence" value="ECO:0007669"/>
    <property type="project" value="InterPro"/>
</dbReference>
<dbReference type="EMBL" id="JADFTS010000007">
    <property type="protein sequence ID" value="KAF9597715.1"/>
    <property type="molecule type" value="Genomic_DNA"/>
</dbReference>
<dbReference type="Gene3D" id="1.25.40.10">
    <property type="entry name" value="Tetratricopeptide repeat domain"/>
    <property type="match status" value="1"/>
</dbReference>
<dbReference type="InterPro" id="IPR011990">
    <property type="entry name" value="TPR-like_helical_dom_sf"/>
</dbReference>
<evidence type="ECO:0000256" key="1">
    <source>
        <dbReference type="ARBA" id="ARBA00022737"/>
    </source>
</evidence>
<dbReference type="Pfam" id="PF13041">
    <property type="entry name" value="PPR_2"/>
    <property type="match status" value="1"/>
</dbReference>
<comment type="caution">
    <text evidence="3">The sequence shown here is derived from an EMBL/GenBank/DDBJ whole genome shotgun (WGS) entry which is preliminary data.</text>
</comment>
<gene>
    <name evidence="3" type="ORF">IFM89_021202</name>
</gene>
<sequence length="164" mass="17940">MLECHGNVSLQPDSFVYAIVLRACSVVKNLSYGRELHCRVLKIDGVVDSYVGNALVSMYASCGCVWDSVRVFNGMARPDLVSWSSLIGGFVENGLEEEGLRVFVEMVRSGIRPNVTVSSMVIGALELGSFGAGIQMHCCVAKMGMHSSLFLENSLMNFYVKCRI</sequence>
<evidence type="ECO:0000313" key="4">
    <source>
        <dbReference type="Proteomes" id="UP000631114"/>
    </source>
</evidence>
<proteinExistence type="predicted"/>
<dbReference type="GO" id="GO:0009451">
    <property type="term" value="P:RNA modification"/>
    <property type="evidence" value="ECO:0007669"/>
    <property type="project" value="InterPro"/>
</dbReference>